<feature type="transmembrane region" description="Helical" evidence="8">
    <location>
        <begin position="169"/>
        <end position="194"/>
    </location>
</feature>
<protein>
    <recommendedName>
        <fullName evidence="9">Glycosyltransferase RgtA/B/C/D-like domain-containing protein</fullName>
    </recommendedName>
</protein>
<sequence>MWLLAGSVDAVLTPYYAILKVLGGLRLPSLIAMVLTSIVVVAIGRRVSGDTAGLLAGSLFAVLPVTSRYAQEARPYALVMLFAALALLALLRLLEEPSAGRAAVYAGAVALTGLAHPLSALLMLAGHALAGWQRWRVWTPAAVLGSLPAIGLCLLAAGQTAQVSWIAPVGVGSIGLLPAQLFVSAVTGGLLLALAVTGLRRDRTSLALAGAALVPPVLLLVAGTVADVWVARYVLFVIPALAVLAVRVLHWAHALPVVLLIAVLGYPAQLDIREPDGHGQDSARVANLIGPRYRPGDVVVFPDTHVSIPWAARDLYDLYVPEPRPKDVLAVTPQRTGGRMLATECPDVAACLGAPPRIWIVRVDNTPDPLADMAPAKRAAIKDDYRVRDRWSSALLTVVLMERTGTPLPGGRRAPG</sequence>
<evidence type="ECO:0000256" key="5">
    <source>
        <dbReference type="ARBA" id="ARBA00022692"/>
    </source>
</evidence>
<proteinExistence type="predicted"/>
<comment type="subcellular location">
    <subcellularLocation>
        <location evidence="1">Cell membrane</location>
        <topology evidence="1">Multi-pass membrane protein</topology>
    </subcellularLocation>
</comment>
<feature type="domain" description="Glycosyltransferase RgtA/B/C/D-like" evidence="9">
    <location>
        <begin position="24"/>
        <end position="144"/>
    </location>
</feature>
<evidence type="ECO:0000313" key="10">
    <source>
        <dbReference type="EMBL" id="GID54513.1"/>
    </source>
</evidence>
<feature type="transmembrane region" description="Helical" evidence="8">
    <location>
        <begin position="206"/>
        <end position="226"/>
    </location>
</feature>
<feature type="transmembrane region" description="Helical" evidence="8">
    <location>
        <begin position="76"/>
        <end position="94"/>
    </location>
</feature>
<dbReference type="Pfam" id="PF13231">
    <property type="entry name" value="PMT_2"/>
    <property type="match status" value="1"/>
</dbReference>
<dbReference type="RefSeq" id="WP_203795608.1">
    <property type="nucleotide sequence ID" value="NZ_BAAAQE010000035.1"/>
</dbReference>
<keyword evidence="7 8" id="KW-0472">Membrane</keyword>
<dbReference type="InterPro" id="IPR038731">
    <property type="entry name" value="RgtA/B/C-like"/>
</dbReference>
<keyword evidence="2" id="KW-1003">Cell membrane</keyword>
<evidence type="ECO:0000259" key="9">
    <source>
        <dbReference type="Pfam" id="PF13231"/>
    </source>
</evidence>
<keyword evidence="4" id="KW-0808">Transferase</keyword>
<evidence type="ECO:0000256" key="4">
    <source>
        <dbReference type="ARBA" id="ARBA00022679"/>
    </source>
</evidence>
<gene>
    <name evidence="10" type="ORF">Aco03nite_029170</name>
</gene>
<name>A0ABQ3X7X4_9ACTN</name>
<feature type="transmembrane region" description="Helical" evidence="8">
    <location>
        <begin position="103"/>
        <end position="125"/>
    </location>
</feature>
<evidence type="ECO:0000256" key="3">
    <source>
        <dbReference type="ARBA" id="ARBA00022676"/>
    </source>
</evidence>
<keyword evidence="3" id="KW-0328">Glycosyltransferase</keyword>
<evidence type="ECO:0000256" key="8">
    <source>
        <dbReference type="SAM" id="Phobius"/>
    </source>
</evidence>
<dbReference type="EMBL" id="BOMG01000041">
    <property type="protein sequence ID" value="GID54513.1"/>
    <property type="molecule type" value="Genomic_DNA"/>
</dbReference>
<dbReference type="InterPro" id="IPR050297">
    <property type="entry name" value="LipidA_mod_glycosyltrf_83"/>
</dbReference>
<dbReference type="PANTHER" id="PTHR33908:SF11">
    <property type="entry name" value="MEMBRANE PROTEIN"/>
    <property type="match status" value="1"/>
</dbReference>
<keyword evidence="6 8" id="KW-1133">Transmembrane helix</keyword>
<accession>A0ABQ3X7X4</accession>
<evidence type="ECO:0000256" key="7">
    <source>
        <dbReference type="ARBA" id="ARBA00023136"/>
    </source>
</evidence>
<reference evidence="10 11" key="1">
    <citation type="submission" date="2021-01" db="EMBL/GenBank/DDBJ databases">
        <title>Whole genome shotgun sequence of Actinoplanes couchii NBRC 106145.</title>
        <authorList>
            <person name="Komaki H."/>
            <person name="Tamura T."/>
        </authorList>
    </citation>
    <scope>NUCLEOTIDE SEQUENCE [LARGE SCALE GENOMIC DNA]</scope>
    <source>
        <strain evidence="10 11">NBRC 106145</strain>
    </source>
</reference>
<comment type="caution">
    <text evidence="10">The sequence shown here is derived from an EMBL/GenBank/DDBJ whole genome shotgun (WGS) entry which is preliminary data.</text>
</comment>
<dbReference type="Proteomes" id="UP000612282">
    <property type="component" value="Unassembled WGS sequence"/>
</dbReference>
<feature type="transmembrane region" description="Helical" evidence="8">
    <location>
        <begin position="233"/>
        <end position="266"/>
    </location>
</feature>
<feature type="transmembrane region" description="Helical" evidence="8">
    <location>
        <begin position="25"/>
        <end position="44"/>
    </location>
</feature>
<keyword evidence="5 8" id="KW-0812">Transmembrane</keyword>
<feature type="transmembrane region" description="Helical" evidence="8">
    <location>
        <begin position="137"/>
        <end position="157"/>
    </location>
</feature>
<evidence type="ECO:0000256" key="1">
    <source>
        <dbReference type="ARBA" id="ARBA00004651"/>
    </source>
</evidence>
<evidence type="ECO:0000256" key="2">
    <source>
        <dbReference type="ARBA" id="ARBA00022475"/>
    </source>
</evidence>
<dbReference type="PANTHER" id="PTHR33908">
    <property type="entry name" value="MANNOSYLTRANSFERASE YKCB-RELATED"/>
    <property type="match status" value="1"/>
</dbReference>
<keyword evidence="11" id="KW-1185">Reference proteome</keyword>
<evidence type="ECO:0000256" key="6">
    <source>
        <dbReference type="ARBA" id="ARBA00022989"/>
    </source>
</evidence>
<evidence type="ECO:0000313" key="11">
    <source>
        <dbReference type="Proteomes" id="UP000612282"/>
    </source>
</evidence>
<organism evidence="10 11">
    <name type="scientific">Actinoplanes couchii</name>
    <dbReference type="NCBI Taxonomy" id="403638"/>
    <lineage>
        <taxon>Bacteria</taxon>
        <taxon>Bacillati</taxon>
        <taxon>Actinomycetota</taxon>
        <taxon>Actinomycetes</taxon>
        <taxon>Micromonosporales</taxon>
        <taxon>Micromonosporaceae</taxon>
        <taxon>Actinoplanes</taxon>
    </lineage>
</organism>